<proteinExistence type="predicted"/>
<dbReference type="EMBL" id="MKIP01000058">
    <property type="protein sequence ID" value="OLP58316.1"/>
    <property type="molecule type" value="Genomic_DNA"/>
</dbReference>
<feature type="transmembrane region" description="Helical" evidence="2">
    <location>
        <begin position="256"/>
        <end position="278"/>
    </location>
</feature>
<keyword evidence="4" id="KW-1185">Reference proteome</keyword>
<keyword evidence="2" id="KW-1133">Transmembrane helix</keyword>
<feature type="compositionally biased region" description="Low complexity" evidence="1">
    <location>
        <begin position="100"/>
        <end position="115"/>
    </location>
</feature>
<feature type="region of interest" description="Disordered" evidence="1">
    <location>
        <begin position="79"/>
        <end position="214"/>
    </location>
</feature>
<accession>A0A1Q9ASF2</accession>
<dbReference type="OrthoDB" id="7870844at2"/>
<comment type="caution">
    <text evidence="3">The sequence shown here is derived from an EMBL/GenBank/DDBJ whole genome shotgun (WGS) entry which is preliminary data.</text>
</comment>
<feature type="compositionally biased region" description="Basic and acidic residues" evidence="1">
    <location>
        <begin position="132"/>
        <end position="168"/>
    </location>
</feature>
<evidence type="ECO:0000256" key="1">
    <source>
        <dbReference type="SAM" id="MobiDB-lite"/>
    </source>
</evidence>
<evidence type="ECO:0008006" key="5">
    <source>
        <dbReference type="Google" id="ProtNLM"/>
    </source>
</evidence>
<dbReference type="Proteomes" id="UP000186364">
    <property type="component" value="Unassembled WGS sequence"/>
</dbReference>
<name>A0A1Q9ASF2_9HYPH</name>
<dbReference type="AlphaFoldDB" id="A0A1Q9ASF2"/>
<reference evidence="3 4" key="1">
    <citation type="submission" date="2016-09" db="EMBL/GenBank/DDBJ databases">
        <title>Rhizobium sp. nov., a novel species isolated from the rice rhizosphere.</title>
        <authorList>
            <person name="Zhao J."/>
            <person name="Zhang X."/>
        </authorList>
    </citation>
    <scope>NUCLEOTIDE SEQUENCE [LARGE SCALE GENOMIC DNA]</scope>
    <source>
        <strain evidence="3 4">1.7048</strain>
    </source>
</reference>
<feature type="compositionally biased region" description="Basic and acidic residues" evidence="1">
    <location>
        <begin position="7"/>
        <end position="23"/>
    </location>
</feature>
<protein>
    <recommendedName>
        <fullName evidence="5">Biotin transporter BioY</fullName>
    </recommendedName>
</protein>
<dbReference type="RefSeq" id="WP_075629521.1">
    <property type="nucleotide sequence ID" value="NZ_FOAM01000008.1"/>
</dbReference>
<evidence type="ECO:0000313" key="3">
    <source>
        <dbReference type="EMBL" id="OLP58316.1"/>
    </source>
</evidence>
<gene>
    <name evidence="3" type="ORF">BJF93_06830</name>
</gene>
<keyword evidence="2" id="KW-0812">Transmembrane</keyword>
<feature type="region of interest" description="Disordered" evidence="1">
    <location>
        <begin position="1"/>
        <end position="23"/>
    </location>
</feature>
<keyword evidence="2" id="KW-0472">Membrane</keyword>
<evidence type="ECO:0000313" key="4">
    <source>
        <dbReference type="Proteomes" id="UP000186364"/>
    </source>
</evidence>
<organism evidence="3 4">
    <name type="scientific">Xaviernesmea oryzae</name>
    <dbReference type="NCBI Taxonomy" id="464029"/>
    <lineage>
        <taxon>Bacteria</taxon>
        <taxon>Pseudomonadati</taxon>
        <taxon>Pseudomonadota</taxon>
        <taxon>Alphaproteobacteria</taxon>
        <taxon>Hyphomicrobiales</taxon>
        <taxon>Rhizobiaceae</taxon>
        <taxon>Rhizobium/Agrobacterium group</taxon>
        <taxon>Xaviernesmea</taxon>
    </lineage>
</organism>
<evidence type="ECO:0000256" key="2">
    <source>
        <dbReference type="SAM" id="Phobius"/>
    </source>
</evidence>
<sequence length="465" mass="49795">MSGLETAIREALSRSDRRSPETRARIYQSARNALEAGLRKQNVTDPKLVEQQRHRLEAAIHAIERDERLNLTAEIFGQPAAGAGSQSPPVTPAKLGPHLSTPASGSPSMSSSDGSLEGLRAERGRASQAPRPQDDDAAFHQAPDDFDMRAEADDHDVGAVDGHAEPSDWARPGQVSPVSRADERTASRSPEPARPTRRGRAAAGPQEPSFAELDEDMVLSQQDRAVAERLLAPEPAPIGPLSRRAERPRRRRRSRFFSFLLVLVTLVCTFGLAGWWAVNGGLMKAAREGVIGQISVRGDDYDPSKGLRQLNDKSGFSAAWQTLFAPDQAAHGVSANPRAVAASVSDEGGQRLRITSSSPDADGAVAIAVPVDILRDLAGKTVTLAVTVQADRGSTTQFSVECDFGPLGNCGRHRFTVNDERTDLLFKTTISARAPTAAGRILINSDVTGSGLGLNLYAVRVMADQ</sequence>